<keyword evidence="6" id="KW-1185">Reference proteome</keyword>
<dbReference type="SUPFAM" id="SSF53067">
    <property type="entry name" value="Actin-like ATPase domain"/>
    <property type="match status" value="2"/>
</dbReference>
<feature type="region of interest" description="Disordered" evidence="4">
    <location>
        <begin position="45"/>
        <end position="69"/>
    </location>
</feature>
<evidence type="ECO:0000256" key="1">
    <source>
        <dbReference type="ARBA" id="ARBA00022741"/>
    </source>
</evidence>
<feature type="region of interest" description="Disordered" evidence="4">
    <location>
        <begin position="1162"/>
        <end position="1263"/>
    </location>
</feature>
<dbReference type="PANTHER" id="PTHR12280:SF20">
    <property type="entry name" value="4'-PHOSPHOPANTETHEINE PHOSPHATASE"/>
    <property type="match status" value="1"/>
</dbReference>
<feature type="compositionally biased region" description="Polar residues" evidence="4">
    <location>
        <begin position="1175"/>
        <end position="1188"/>
    </location>
</feature>
<evidence type="ECO:0000256" key="4">
    <source>
        <dbReference type="SAM" id="MobiDB-lite"/>
    </source>
</evidence>
<dbReference type="FunFam" id="3.30.420.40:FF:000115">
    <property type="entry name" value="Pantothenate kinase PanK"/>
    <property type="match status" value="1"/>
</dbReference>
<keyword evidence="1" id="KW-0547">Nucleotide-binding</keyword>
<feature type="compositionally biased region" description="Polar residues" evidence="4">
    <location>
        <begin position="1096"/>
        <end position="1105"/>
    </location>
</feature>
<keyword evidence="3" id="KW-0173">Coenzyme A biosynthesis</keyword>
<feature type="compositionally biased region" description="Polar residues" evidence="4">
    <location>
        <begin position="49"/>
        <end position="61"/>
    </location>
</feature>
<feature type="region of interest" description="Disordered" evidence="4">
    <location>
        <begin position="1"/>
        <end position="27"/>
    </location>
</feature>
<dbReference type="InterPro" id="IPR043129">
    <property type="entry name" value="ATPase_NBD"/>
</dbReference>
<dbReference type="Pfam" id="PF03630">
    <property type="entry name" value="Fumble"/>
    <property type="match status" value="1"/>
</dbReference>
<feature type="compositionally biased region" description="Polar residues" evidence="4">
    <location>
        <begin position="1539"/>
        <end position="1548"/>
    </location>
</feature>
<dbReference type="NCBIfam" id="TIGR00555">
    <property type="entry name" value="panK_eukar"/>
    <property type="match status" value="1"/>
</dbReference>
<evidence type="ECO:0000256" key="3">
    <source>
        <dbReference type="ARBA" id="ARBA00022993"/>
    </source>
</evidence>
<feature type="compositionally biased region" description="Low complexity" evidence="4">
    <location>
        <begin position="1574"/>
        <end position="1619"/>
    </location>
</feature>
<dbReference type="GO" id="GO:0005829">
    <property type="term" value="C:cytosol"/>
    <property type="evidence" value="ECO:0007669"/>
    <property type="project" value="TreeGrafter"/>
</dbReference>
<dbReference type="GO" id="GO:0004594">
    <property type="term" value="F:pantothenate kinase activity"/>
    <property type="evidence" value="ECO:0007669"/>
    <property type="project" value="TreeGrafter"/>
</dbReference>
<name>A0AAV9JSZ7_9PEZI</name>
<sequence length="1729" mass="188709">MAGLERPAAKRRRISSSATDMQSAITQPGSIKINVAGAYIIDHEEEDLSQGSNDNSPTSNPDLEEQSYTHHKRDIRLPNHTAVVSHVAADIGGSLAKVVYFSRENDHAESGGRLHFLSFETEKIDDCIEYLGLLQSRHKQSNGAKATELRVQATGGGAYKFYDRIKDRLGVNVQREDEMECLIKGLDFFITEIPMEVFTYNDAEPENAVTFQETRSDVYPYLLVNIGSGVSMIKVSGPSQFQRIGGTSLGGGTLWGVLSLLTGARNFDDMLAMADKGDNGAVDLLVGDIYGEGTGYEKIGLSEKTIASSFGKVLKRKREAERRAEDGGGLSNGDVNPPKHAIVDGEDGPQASLVGDGRMFKPEDISRSLLYAISNNIGQIAYLQSEKHDLQRIYFGGSFIRGHQQTIHTLSFAIKFWSKGLKQAYFLRHEGYLGAVGAFLKRRPANWGRRGSVEFAVHCGELLERPISKVEERNEECGVPASLPFPDLKFQQGVSDSSFLPPLITPPNAIYQRSSLLPHFRAVMGGKRTPVINYLLRLGLIAPATKQKMDWQASPPAVRELYEIGLDTLSREFSHCSNDEVRSSDDFRERVRALLSKYGPSIWSSTALGTEQRPWLYAAGDARTRELYPRDLFYDNTEDLGVLKTTMYELAVAKAIRWRENHPHYVHQHSSLVSNVTDHTHSPNQPSLSSEIRHDLAATLTLQCFAPSRSSDPDHTDAHRLRSFGVWLGDYDDHTATVNGLCFAAVTAEYSLRTRAGQDKDEKQGLVTNTDHNLSANKAVQCAWCINNGHAGAAPQTLTLLHVEFCHDEMKRTVWVLPCQLGRREVFAIVKCAPRRLGPATTLWSFWKKEGGYTTDAFLATLTKAREGLGADASMPVTASTPAPGVDAAYISENRAGTGYADRLPVRVRRFADSEEIRREGSRLAATMDLADSDGSDNENGSKAVNALSAFRGDLLASEATAGMWTRSAARSELLKSDKGTGKRRRDNEAEEPDSGPLRRILRQCINEPTPTDADADAESVGLFLSPAQALSALQDDGDYESAYDVTPGFEIDKSRRVVGTTAAEPSPCPIPAAQCLSKVLAAPHGSIIPTSMSISAPATQQARSPPQAELTARQSRPPPPTPFGRTVASEAPPHTPWPGFRDVIGRTAVNVTRDMITAVQQSSSTAGKAGVGSPWSSQSAQAPTNDLITAEGCGTSTSKRQTSVHDARPATAKQPMLHRPSIPERADDDEDSLYRLTPQPTDKGLTIDVEQTGRPGPSQPTNFRASSARWLGQTNGSNIPVPLQNSASNAYAVERLSNKFVCFVDRCNLDESHQVITYLHEDIWRGDLANKDDRVDGHRSWNEVLDAYVTKLRGRSHDQPAVAAEMCDYLVTIKYTKATRSLQCLGCANAGLQHPALNMRRVQIDAGDKHHLKDYAVWACDLHLLGRVVTTILTWFPASRGVAGHFAFWQGGHGGGYAVGCGLATKRVAVDAADHESVSNARRLPLDVSSARSTRQDNRQQQQQQSGTKEEDTIQDTTGAQDDLSANRNKSVRRSLQPVLTENTKVQSLHKPNALGLANGALDGEPILPSHMRTASPSRPPRSAVPEPAHVAARASSTVASSSTQSQPSQSSRRTPSSIYTTGFMDLVKLWLTLEGDTTTFKMGFGGCDTIDGLFRKITRFGLIRRVVPEPELITAVTLQIGSDRTGDVVCIEHGDVSVYEDLLEDVRQAVAANAGQPIVLAGEIQLS</sequence>
<accession>A0AAV9JSZ7</accession>
<dbReference type="Gene3D" id="3.30.420.510">
    <property type="match status" value="1"/>
</dbReference>
<protein>
    <recommendedName>
        <fullName evidence="7">Pantothenate kinase</fullName>
    </recommendedName>
</protein>
<evidence type="ECO:0000313" key="5">
    <source>
        <dbReference type="EMBL" id="KAK4547662.1"/>
    </source>
</evidence>
<reference evidence="5 6" key="1">
    <citation type="submission" date="2021-11" db="EMBL/GenBank/DDBJ databases">
        <title>Black yeast isolated from Biological Soil Crust.</title>
        <authorList>
            <person name="Kurbessoian T."/>
        </authorList>
    </citation>
    <scope>NUCLEOTIDE SEQUENCE [LARGE SCALE GENOMIC DNA]</scope>
    <source>
        <strain evidence="5 6">CCFEE 5522</strain>
    </source>
</reference>
<dbReference type="GO" id="GO:0005524">
    <property type="term" value="F:ATP binding"/>
    <property type="evidence" value="ECO:0007669"/>
    <property type="project" value="UniProtKB-KW"/>
</dbReference>
<dbReference type="InterPro" id="IPR004567">
    <property type="entry name" value="Type_II_PanK"/>
</dbReference>
<feature type="region of interest" description="Disordered" evidence="4">
    <location>
        <begin position="1475"/>
        <end position="1619"/>
    </location>
</feature>
<feature type="compositionally biased region" description="Polar residues" evidence="4">
    <location>
        <begin position="1516"/>
        <end position="1530"/>
    </location>
</feature>
<dbReference type="GO" id="GO:0015937">
    <property type="term" value="P:coenzyme A biosynthetic process"/>
    <property type="evidence" value="ECO:0007669"/>
    <property type="project" value="UniProtKB-KW"/>
</dbReference>
<evidence type="ECO:0000313" key="6">
    <source>
        <dbReference type="Proteomes" id="UP001324427"/>
    </source>
</evidence>
<feature type="compositionally biased region" description="Polar residues" evidence="4">
    <location>
        <begin position="15"/>
        <end position="27"/>
    </location>
</feature>
<dbReference type="Proteomes" id="UP001324427">
    <property type="component" value="Unassembled WGS sequence"/>
</dbReference>
<proteinExistence type="predicted"/>
<feature type="region of interest" description="Disordered" evidence="4">
    <location>
        <begin position="972"/>
        <end position="999"/>
    </location>
</feature>
<evidence type="ECO:0000256" key="2">
    <source>
        <dbReference type="ARBA" id="ARBA00022840"/>
    </source>
</evidence>
<gene>
    <name evidence="5" type="ORF">LTR36_000619</name>
</gene>
<dbReference type="GO" id="GO:0005634">
    <property type="term" value="C:nucleus"/>
    <property type="evidence" value="ECO:0007669"/>
    <property type="project" value="TreeGrafter"/>
</dbReference>
<organism evidence="5 6">
    <name type="scientific">Oleoguttula mirabilis</name>
    <dbReference type="NCBI Taxonomy" id="1507867"/>
    <lineage>
        <taxon>Eukaryota</taxon>
        <taxon>Fungi</taxon>
        <taxon>Dikarya</taxon>
        <taxon>Ascomycota</taxon>
        <taxon>Pezizomycotina</taxon>
        <taxon>Dothideomycetes</taxon>
        <taxon>Dothideomycetidae</taxon>
        <taxon>Mycosphaerellales</taxon>
        <taxon>Teratosphaeriaceae</taxon>
        <taxon>Oleoguttula</taxon>
    </lineage>
</organism>
<feature type="region of interest" description="Disordered" evidence="4">
    <location>
        <begin position="321"/>
        <end position="356"/>
    </location>
</feature>
<comment type="caution">
    <text evidence="5">The sequence shown here is derived from an EMBL/GenBank/DDBJ whole genome shotgun (WGS) entry which is preliminary data.</text>
</comment>
<feature type="region of interest" description="Disordered" evidence="4">
    <location>
        <begin position="1096"/>
        <end position="1142"/>
    </location>
</feature>
<dbReference type="PANTHER" id="PTHR12280">
    <property type="entry name" value="PANTOTHENATE KINASE"/>
    <property type="match status" value="1"/>
</dbReference>
<keyword evidence="2" id="KW-0067">ATP-binding</keyword>
<evidence type="ECO:0008006" key="7">
    <source>
        <dbReference type="Google" id="ProtNLM"/>
    </source>
</evidence>
<dbReference type="Gene3D" id="3.30.420.40">
    <property type="match status" value="1"/>
</dbReference>
<dbReference type="CDD" id="cd24123">
    <property type="entry name" value="ASKHA_NBD_PanK-II_Pank4"/>
    <property type="match status" value="1"/>
</dbReference>
<dbReference type="EMBL" id="JAVFHQ010000010">
    <property type="protein sequence ID" value="KAK4547662.1"/>
    <property type="molecule type" value="Genomic_DNA"/>
</dbReference>